<evidence type="ECO:0000313" key="3">
    <source>
        <dbReference type="Proteomes" id="UP000580839"/>
    </source>
</evidence>
<accession>A0A849SCZ9</accession>
<evidence type="ECO:0000256" key="1">
    <source>
        <dbReference type="SAM" id="SignalP"/>
    </source>
</evidence>
<sequence length="307" mass="32333">MSTLAALALALLTSSTPRTDTTVAVTTGTRLELENLMGDVSVDAWTRSSVRIVASHGRGSTVSVELDHGSLMISAEGRMGAPTTVDYQLTVPQWMAVQLSGMDGDIKVSGTRGTIHAETVKGDVKIEGGSGAITVASIEGTVRVEATRGNVEATSVNQDVWVIGVTGPLTAESVNGQVVLDRVASPRIEASSVNGNVMFTGTIVPSGAYHFSSHNGHLRVGLAEAANVSVDATTYQGGVHSAIGRSFEVVKKGRRYRMKLGMGAASMELESFNGRILLDTPEAIQKLIARYQAGDELEDESEDENDE</sequence>
<comment type="caution">
    <text evidence="2">The sequence shown here is derived from an EMBL/GenBank/DDBJ whole genome shotgun (WGS) entry which is preliminary data.</text>
</comment>
<protein>
    <recommendedName>
        <fullName evidence="4">DUF4097 domain-containing protein</fullName>
    </recommendedName>
</protein>
<organism evidence="2 3">
    <name type="scientific">Eiseniibacteriota bacterium</name>
    <dbReference type="NCBI Taxonomy" id="2212470"/>
    <lineage>
        <taxon>Bacteria</taxon>
        <taxon>Candidatus Eiseniibacteriota</taxon>
    </lineage>
</organism>
<dbReference type="EMBL" id="JABFRW010000055">
    <property type="protein sequence ID" value="NOT33588.1"/>
    <property type="molecule type" value="Genomic_DNA"/>
</dbReference>
<reference evidence="2 3" key="1">
    <citation type="submission" date="2020-04" db="EMBL/GenBank/DDBJ databases">
        <title>Metagenomic profiling of ammonia- and methane-oxidizing microorganisms in a Dutch drinking water treatment plant.</title>
        <authorList>
            <person name="Poghosyan L."/>
            <person name="Leucker S."/>
        </authorList>
    </citation>
    <scope>NUCLEOTIDE SEQUENCE [LARGE SCALE GENOMIC DNA]</scope>
    <source>
        <strain evidence="2">S-RSF-IL-03</strain>
    </source>
</reference>
<keyword evidence="1" id="KW-0732">Signal</keyword>
<evidence type="ECO:0000313" key="2">
    <source>
        <dbReference type="EMBL" id="NOT33588.1"/>
    </source>
</evidence>
<dbReference type="Proteomes" id="UP000580839">
    <property type="component" value="Unassembled WGS sequence"/>
</dbReference>
<dbReference type="AlphaFoldDB" id="A0A849SCZ9"/>
<feature type="signal peptide" evidence="1">
    <location>
        <begin position="1"/>
        <end position="19"/>
    </location>
</feature>
<name>A0A849SCZ9_UNCEI</name>
<feature type="chain" id="PRO_5032892528" description="DUF4097 domain-containing protein" evidence="1">
    <location>
        <begin position="20"/>
        <end position="307"/>
    </location>
</feature>
<evidence type="ECO:0008006" key="4">
    <source>
        <dbReference type="Google" id="ProtNLM"/>
    </source>
</evidence>
<gene>
    <name evidence="2" type="ORF">HOP12_05380</name>
</gene>
<proteinExistence type="predicted"/>